<keyword evidence="2" id="KW-1185">Reference proteome</keyword>
<sequence length="36" mass="4495">MMILNEKKPIDDSWLWIDHYNYYSRESLWKSGTNME</sequence>
<reference evidence="1 2" key="1">
    <citation type="submission" date="2016-11" db="EMBL/GenBank/DDBJ databases">
        <authorList>
            <person name="Jaros S."/>
            <person name="Januszkiewicz K."/>
            <person name="Wedrychowicz H."/>
        </authorList>
    </citation>
    <scope>NUCLEOTIDE SEQUENCE [LARGE SCALE GENOMIC DNA]</scope>
    <source>
        <strain evidence="1 2">DSM 44666</strain>
    </source>
</reference>
<dbReference type="EMBL" id="FQVL01000001">
    <property type="protein sequence ID" value="SHE34743.1"/>
    <property type="molecule type" value="Genomic_DNA"/>
</dbReference>
<accession>A0A1M4SR51</accession>
<gene>
    <name evidence="1" type="ORF">SAMN05444392_101100</name>
</gene>
<dbReference type="Proteomes" id="UP000184476">
    <property type="component" value="Unassembled WGS sequence"/>
</dbReference>
<evidence type="ECO:0000313" key="1">
    <source>
        <dbReference type="EMBL" id="SHE34743.1"/>
    </source>
</evidence>
<evidence type="ECO:0000313" key="2">
    <source>
        <dbReference type="Proteomes" id="UP000184476"/>
    </source>
</evidence>
<name>A0A1M4SR51_9BACL</name>
<dbReference type="AlphaFoldDB" id="A0A1M4SR51"/>
<proteinExistence type="predicted"/>
<organism evidence="1 2">
    <name type="scientific">Seinonella peptonophila</name>
    <dbReference type="NCBI Taxonomy" id="112248"/>
    <lineage>
        <taxon>Bacteria</taxon>
        <taxon>Bacillati</taxon>
        <taxon>Bacillota</taxon>
        <taxon>Bacilli</taxon>
        <taxon>Bacillales</taxon>
        <taxon>Thermoactinomycetaceae</taxon>
        <taxon>Seinonella</taxon>
    </lineage>
</organism>
<protein>
    <submittedName>
        <fullName evidence="1">Uncharacterized protein</fullName>
    </submittedName>
</protein>